<sequence>MKNKQIKRIVFASLIALCFFSCNSHEQEIKQKVKTLTNNNIKMPKDSILQKEQNKILVLIKDTGDCSACNMHVNNWYIYSLDMEDRDLQPTSITFVLPKDIRLSSNVDSMINLYGLHKTHTYEELIKLNPILEKVKYSTFLLSPKNQIILVGDPIETPKMWNLYRKALKK</sequence>
<keyword evidence="1" id="KW-0732">Signal</keyword>
<comment type="caution">
    <text evidence="2">The sequence shown here is derived from an EMBL/GenBank/DDBJ whole genome shotgun (WGS) entry which is preliminary data.</text>
</comment>
<dbReference type="Proteomes" id="UP000005546">
    <property type="component" value="Unassembled WGS sequence"/>
</dbReference>
<keyword evidence="3" id="KW-1185">Reference proteome</keyword>
<dbReference type="EMBL" id="AFBR01000022">
    <property type="protein sequence ID" value="EGG55985.1"/>
    <property type="molecule type" value="Genomic_DNA"/>
</dbReference>
<name>F3QRP7_9BACT</name>
<reference evidence="2 3" key="1">
    <citation type="submission" date="2011-02" db="EMBL/GenBank/DDBJ databases">
        <authorList>
            <person name="Weinstock G."/>
            <person name="Sodergren E."/>
            <person name="Clifton S."/>
            <person name="Fulton L."/>
            <person name="Fulton B."/>
            <person name="Courtney L."/>
            <person name="Fronick C."/>
            <person name="Harrison M."/>
            <person name="Strong C."/>
            <person name="Farmer C."/>
            <person name="Delahaunty K."/>
            <person name="Markovic C."/>
            <person name="Hall O."/>
            <person name="Minx P."/>
            <person name="Tomlinson C."/>
            <person name="Mitreva M."/>
            <person name="Hou S."/>
            <person name="Chen J."/>
            <person name="Wollam A."/>
            <person name="Pepin K.H."/>
            <person name="Johnson M."/>
            <person name="Bhonagiri V."/>
            <person name="Zhang X."/>
            <person name="Suruliraj S."/>
            <person name="Warren W."/>
            <person name="Chinwalla A."/>
            <person name="Mardis E.R."/>
            <person name="Wilson R.K."/>
        </authorList>
    </citation>
    <scope>NUCLEOTIDE SEQUENCE [LARGE SCALE GENOMIC DNA]</scope>
    <source>
        <strain evidence="2 3">YIT 11841</strain>
    </source>
</reference>
<feature type="chain" id="PRO_5003306191" evidence="1">
    <location>
        <begin position="27"/>
        <end position="170"/>
    </location>
</feature>
<evidence type="ECO:0000313" key="2">
    <source>
        <dbReference type="EMBL" id="EGG55985.1"/>
    </source>
</evidence>
<evidence type="ECO:0000313" key="3">
    <source>
        <dbReference type="Proteomes" id="UP000005546"/>
    </source>
</evidence>
<dbReference type="HOGENOM" id="CLU_093828_0_0_10"/>
<evidence type="ECO:0000256" key="1">
    <source>
        <dbReference type="SAM" id="SignalP"/>
    </source>
</evidence>
<dbReference type="STRING" id="762982.HMPREF9442_00851"/>
<accession>F3QRP7</accession>
<feature type="signal peptide" evidence="1">
    <location>
        <begin position="1"/>
        <end position="26"/>
    </location>
</feature>
<dbReference type="AlphaFoldDB" id="F3QRP7"/>
<gene>
    <name evidence="2" type="ORF">HMPREF9442_00851</name>
</gene>
<proteinExistence type="predicted"/>
<dbReference type="RefSeq" id="WP_008625514.1">
    <property type="nucleotide sequence ID" value="NZ_GL883826.1"/>
</dbReference>
<protein>
    <submittedName>
        <fullName evidence="2">Conserved domain protein</fullName>
    </submittedName>
</protein>
<organism evidence="2 3">
    <name type="scientific">Paraprevotella xylaniphila YIT 11841</name>
    <dbReference type="NCBI Taxonomy" id="762982"/>
    <lineage>
        <taxon>Bacteria</taxon>
        <taxon>Pseudomonadati</taxon>
        <taxon>Bacteroidota</taxon>
        <taxon>Bacteroidia</taxon>
        <taxon>Bacteroidales</taxon>
        <taxon>Prevotellaceae</taxon>
        <taxon>Paraprevotella</taxon>
    </lineage>
</organism>